<dbReference type="PROSITE" id="PS51257">
    <property type="entry name" value="PROKAR_LIPOPROTEIN"/>
    <property type="match status" value="1"/>
</dbReference>
<dbReference type="PANTHER" id="PTHR39200:SF1">
    <property type="entry name" value="AUTO-TRANSPORTER ADHESIN HEAD GIN DOMAIN-CONTAINING PROTEIN-RELATED"/>
    <property type="match status" value="1"/>
</dbReference>
<gene>
    <name evidence="3" type="ORF">I5L79_07225</name>
</gene>
<dbReference type="Proteomes" id="UP000601099">
    <property type="component" value="Unassembled WGS sequence"/>
</dbReference>
<dbReference type="PANTHER" id="PTHR39200">
    <property type="entry name" value="HYPOTHETICAL EXPORTED PROTEIN"/>
    <property type="match status" value="1"/>
</dbReference>
<evidence type="ECO:0000313" key="3">
    <source>
        <dbReference type="EMBL" id="MBG8553331.1"/>
    </source>
</evidence>
<dbReference type="Pfam" id="PF10988">
    <property type="entry name" value="DUF2807"/>
    <property type="match status" value="1"/>
</dbReference>
<dbReference type="InterPro" id="IPR021255">
    <property type="entry name" value="DUF2807"/>
</dbReference>
<feature type="chain" id="PRO_5046030331" evidence="1">
    <location>
        <begin position="18"/>
        <end position="241"/>
    </location>
</feature>
<organism evidence="3 4">
    <name type="scientific">Hymenobacter guriensis</name>
    <dbReference type="NCBI Taxonomy" id="2793065"/>
    <lineage>
        <taxon>Bacteria</taxon>
        <taxon>Pseudomonadati</taxon>
        <taxon>Bacteroidota</taxon>
        <taxon>Cytophagia</taxon>
        <taxon>Cytophagales</taxon>
        <taxon>Hymenobacteraceae</taxon>
        <taxon>Hymenobacter</taxon>
    </lineage>
</organism>
<feature type="domain" description="Putative auto-transporter adhesin head GIN" evidence="2">
    <location>
        <begin position="43"/>
        <end position="225"/>
    </location>
</feature>
<dbReference type="EMBL" id="JADWYK010000003">
    <property type="protein sequence ID" value="MBG8553331.1"/>
    <property type="molecule type" value="Genomic_DNA"/>
</dbReference>
<proteinExistence type="predicted"/>
<evidence type="ECO:0000313" key="4">
    <source>
        <dbReference type="Proteomes" id="UP000601099"/>
    </source>
</evidence>
<keyword evidence="4" id="KW-1185">Reference proteome</keyword>
<sequence>MKTFLLSALLPLTVLLASCHNDLMGPTVRGSGPMTSENRSIRDFTELELPIDAEVYLTQGLTQEVRVEAQRNILDVLETDVEGNRLHIDFGRTTVRKHDRIRVYLTTPTLSRVILAGSGRIESTNTWLLPRLEVSISGSGSTDLACEQATAVATTISGSGRANWRGNAARHEISISGSGQVNSYDLDTDAVDVDLVGSGRARVSATEKLDVRISGSGNVYYKGEPSINTQISGSGRVLSDN</sequence>
<reference evidence="3 4" key="1">
    <citation type="submission" date="2020-11" db="EMBL/GenBank/DDBJ databases">
        <title>Hymenobacter sp.</title>
        <authorList>
            <person name="Kim M.K."/>
        </authorList>
    </citation>
    <scope>NUCLEOTIDE SEQUENCE [LARGE SCALE GENOMIC DNA]</scope>
    <source>
        <strain evidence="3 4">BT594</strain>
    </source>
</reference>
<evidence type="ECO:0000259" key="2">
    <source>
        <dbReference type="Pfam" id="PF10988"/>
    </source>
</evidence>
<accession>A0ABS0KZN0</accession>
<name>A0ABS0KZN0_9BACT</name>
<comment type="caution">
    <text evidence="3">The sequence shown here is derived from an EMBL/GenBank/DDBJ whole genome shotgun (WGS) entry which is preliminary data.</text>
</comment>
<keyword evidence="1" id="KW-0732">Signal</keyword>
<protein>
    <submittedName>
        <fullName evidence="3">DUF2807 domain-containing protein</fullName>
    </submittedName>
</protein>
<feature type="signal peptide" evidence="1">
    <location>
        <begin position="1"/>
        <end position="17"/>
    </location>
</feature>
<dbReference type="Gene3D" id="2.160.20.120">
    <property type="match status" value="1"/>
</dbReference>
<evidence type="ECO:0000256" key="1">
    <source>
        <dbReference type="SAM" id="SignalP"/>
    </source>
</evidence>
<dbReference type="RefSeq" id="WP_196954348.1">
    <property type="nucleotide sequence ID" value="NZ_JADWYK010000003.1"/>
</dbReference>